<keyword evidence="1" id="KW-1133">Transmembrane helix</keyword>
<evidence type="ECO:0000256" key="1">
    <source>
        <dbReference type="SAM" id="Phobius"/>
    </source>
</evidence>
<protein>
    <submittedName>
        <fullName evidence="2">Uncharacterized protein</fullName>
    </submittedName>
</protein>
<keyword evidence="1" id="KW-0812">Transmembrane</keyword>
<feature type="transmembrane region" description="Helical" evidence="1">
    <location>
        <begin position="21"/>
        <end position="40"/>
    </location>
</feature>
<evidence type="ECO:0000313" key="2">
    <source>
        <dbReference type="EMBL" id="KAL0075548.1"/>
    </source>
</evidence>
<accession>A0ABR3AIR3</accession>
<proteinExistence type="predicted"/>
<dbReference type="Proteomes" id="UP001448207">
    <property type="component" value="Unassembled WGS sequence"/>
</dbReference>
<sequence length="158" mass="18993">MDWEIDIKQSISVMTFEVNNMIWHLELVYIFLHLLFQRFLNMENHFTTKRNTFLTPMTTDNQTFVRTICKTERVLGFLQGLRRHYTKKHPNIMGEYEKLLKRSNNGPAPMEFVIENSQDIYGHEISDKDEYSNDHILFDLLDDYDETTALQKLYDFIE</sequence>
<keyword evidence="3" id="KW-1185">Reference proteome</keyword>
<dbReference type="EMBL" id="JBCLYO010000035">
    <property type="protein sequence ID" value="KAL0075548.1"/>
    <property type="molecule type" value="Genomic_DNA"/>
</dbReference>
<reference evidence="2 3" key="1">
    <citation type="submission" date="2024-04" db="EMBL/GenBank/DDBJ databases">
        <title>Symmetric and asymmetric DNA N6-adenine methylation regulates different biological responses in Mucorales.</title>
        <authorList>
            <consortium name="Lawrence Berkeley National Laboratory"/>
            <person name="Lax C."/>
            <person name="Mondo S.J."/>
            <person name="Osorio-Concepcion M."/>
            <person name="Muszewska A."/>
            <person name="Corrochano-Luque M."/>
            <person name="Gutierrez G."/>
            <person name="Riley R."/>
            <person name="Lipzen A."/>
            <person name="Guo J."/>
            <person name="Hundley H."/>
            <person name="Amirebrahimi M."/>
            <person name="Ng V."/>
            <person name="Lorenzo-Gutierrez D."/>
            <person name="Binder U."/>
            <person name="Yang J."/>
            <person name="Song Y."/>
            <person name="Canovas D."/>
            <person name="Navarro E."/>
            <person name="Freitag M."/>
            <person name="Gabaldon T."/>
            <person name="Grigoriev I.V."/>
            <person name="Corrochano L.M."/>
            <person name="Nicolas F.E."/>
            <person name="Garre V."/>
        </authorList>
    </citation>
    <scope>NUCLEOTIDE SEQUENCE [LARGE SCALE GENOMIC DNA]</scope>
    <source>
        <strain evidence="2 3">L51</strain>
    </source>
</reference>
<name>A0ABR3AIR3_PHYBL</name>
<comment type="caution">
    <text evidence="2">The sequence shown here is derived from an EMBL/GenBank/DDBJ whole genome shotgun (WGS) entry which is preliminary data.</text>
</comment>
<organism evidence="2 3">
    <name type="scientific">Phycomyces blakesleeanus</name>
    <dbReference type="NCBI Taxonomy" id="4837"/>
    <lineage>
        <taxon>Eukaryota</taxon>
        <taxon>Fungi</taxon>
        <taxon>Fungi incertae sedis</taxon>
        <taxon>Mucoromycota</taxon>
        <taxon>Mucoromycotina</taxon>
        <taxon>Mucoromycetes</taxon>
        <taxon>Mucorales</taxon>
        <taxon>Phycomycetaceae</taxon>
        <taxon>Phycomyces</taxon>
    </lineage>
</organism>
<keyword evidence="1" id="KW-0472">Membrane</keyword>
<gene>
    <name evidence="2" type="ORF">J3Q64DRAFT_1825968</name>
</gene>
<evidence type="ECO:0000313" key="3">
    <source>
        <dbReference type="Proteomes" id="UP001448207"/>
    </source>
</evidence>